<protein>
    <submittedName>
        <fullName evidence="3">Uncharacterized protein</fullName>
    </submittedName>
</protein>
<evidence type="ECO:0000256" key="2">
    <source>
        <dbReference type="SAM" id="SignalP"/>
    </source>
</evidence>
<name>A0AAV2SU31_MEGNR</name>
<dbReference type="AlphaFoldDB" id="A0AAV2SU31"/>
<evidence type="ECO:0000313" key="3">
    <source>
        <dbReference type="EMBL" id="CAL4241835.1"/>
    </source>
</evidence>
<feature type="region of interest" description="Disordered" evidence="1">
    <location>
        <begin position="213"/>
        <end position="243"/>
    </location>
</feature>
<reference evidence="3 4" key="1">
    <citation type="submission" date="2024-05" db="EMBL/GenBank/DDBJ databases">
        <authorList>
            <person name="Wallberg A."/>
        </authorList>
    </citation>
    <scope>NUCLEOTIDE SEQUENCE [LARGE SCALE GENOMIC DNA]</scope>
</reference>
<feature type="compositionally biased region" description="Polar residues" evidence="1">
    <location>
        <begin position="114"/>
        <end position="142"/>
    </location>
</feature>
<feature type="non-terminal residue" evidence="3">
    <location>
        <position position="281"/>
    </location>
</feature>
<keyword evidence="2" id="KW-0732">Signal</keyword>
<proteinExistence type="predicted"/>
<feature type="chain" id="PRO_5043629311" evidence="2">
    <location>
        <begin position="18"/>
        <end position="281"/>
    </location>
</feature>
<keyword evidence="4" id="KW-1185">Reference proteome</keyword>
<feature type="region of interest" description="Disordered" evidence="1">
    <location>
        <begin position="74"/>
        <end position="142"/>
    </location>
</feature>
<comment type="caution">
    <text evidence="3">The sequence shown here is derived from an EMBL/GenBank/DDBJ whole genome shotgun (WGS) entry which is preliminary data.</text>
</comment>
<feature type="compositionally biased region" description="Low complexity" evidence="1">
    <location>
        <begin position="100"/>
        <end position="113"/>
    </location>
</feature>
<accession>A0AAV2SU31</accession>
<feature type="compositionally biased region" description="Polar residues" evidence="1">
    <location>
        <begin position="82"/>
        <end position="99"/>
    </location>
</feature>
<feature type="signal peptide" evidence="2">
    <location>
        <begin position="1"/>
        <end position="17"/>
    </location>
</feature>
<gene>
    <name evidence="3" type="ORF">MNOR_LOCUS40733</name>
</gene>
<evidence type="ECO:0000313" key="4">
    <source>
        <dbReference type="Proteomes" id="UP001497623"/>
    </source>
</evidence>
<organism evidence="3 4">
    <name type="scientific">Meganyctiphanes norvegica</name>
    <name type="common">Northern krill</name>
    <name type="synonym">Thysanopoda norvegica</name>
    <dbReference type="NCBI Taxonomy" id="48144"/>
    <lineage>
        <taxon>Eukaryota</taxon>
        <taxon>Metazoa</taxon>
        <taxon>Ecdysozoa</taxon>
        <taxon>Arthropoda</taxon>
        <taxon>Crustacea</taxon>
        <taxon>Multicrustacea</taxon>
        <taxon>Malacostraca</taxon>
        <taxon>Eumalacostraca</taxon>
        <taxon>Eucarida</taxon>
        <taxon>Euphausiacea</taxon>
        <taxon>Euphausiidae</taxon>
        <taxon>Meganyctiphanes</taxon>
    </lineage>
</organism>
<sequence length="281" mass="31442">MKSRLLIIVSLALGSFAEPKAHVYRSGLLIPSTVVPSVQKTSPSIWFSLKTEQQTKTLDRLSANVTNAEKIKSKLKKETPSKSRTTPPMNLFHTRNSRGSFSNLNNNPNFSSSRISQNKANLGNIKWQSNKNTNSNRNYSQSENENIFSNKRTNNSTLNGNSRQSLRSPVLRSFPVNSFQDLKLEPTISTSNRKHNNIKTLSKIVLKKTLHSSSKTAGDEAKVSSSGVNRTTSSEPWSVEVHGSKHPELLSELREIIRHQRQIRFKSSYQDLPVSLQAAAN</sequence>
<evidence type="ECO:0000256" key="1">
    <source>
        <dbReference type="SAM" id="MobiDB-lite"/>
    </source>
</evidence>
<feature type="compositionally biased region" description="Polar residues" evidence="1">
    <location>
        <begin position="223"/>
        <end position="236"/>
    </location>
</feature>
<dbReference type="Proteomes" id="UP001497623">
    <property type="component" value="Unassembled WGS sequence"/>
</dbReference>
<dbReference type="EMBL" id="CAXKWB010130617">
    <property type="protein sequence ID" value="CAL4241835.1"/>
    <property type="molecule type" value="Genomic_DNA"/>
</dbReference>